<reference evidence="3 4" key="1">
    <citation type="submission" date="2014-12" db="EMBL/GenBank/DDBJ databases">
        <title>Genome assembly of Enhygromyxa salina DSM 15201.</title>
        <authorList>
            <person name="Sharma G."/>
            <person name="Subramanian S."/>
        </authorList>
    </citation>
    <scope>NUCLEOTIDE SEQUENCE [LARGE SCALE GENOMIC DNA]</scope>
    <source>
        <strain evidence="3 4">DSM 15201</strain>
    </source>
</reference>
<comment type="caution">
    <text evidence="3">The sequence shown here is derived from an EMBL/GenBank/DDBJ whole genome shotgun (WGS) entry which is preliminary data.</text>
</comment>
<evidence type="ECO:0000259" key="2">
    <source>
        <dbReference type="Pfam" id="PF00149"/>
    </source>
</evidence>
<dbReference type="Gene3D" id="3.60.21.10">
    <property type="match status" value="1"/>
</dbReference>
<dbReference type="InterPro" id="IPR051158">
    <property type="entry name" value="Metallophosphoesterase_sf"/>
</dbReference>
<feature type="transmembrane region" description="Helical" evidence="1">
    <location>
        <begin position="41"/>
        <end position="61"/>
    </location>
</feature>
<evidence type="ECO:0000313" key="3">
    <source>
        <dbReference type="EMBL" id="KIG12028.1"/>
    </source>
</evidence>
<organism evidence="3 4">
    <name type="scientific">Enhygromyxa salina</name>
    <dbReference type="NCBI Taxonomy" id="215803"/>
    <lineage>
        <taxon>Bacteria</taxon>
        <taxon>Pseudomonadati</taxon>
        <taxon>Myxococcota</taxon>
        <taxon>Polyangia</taxon>
        <taxon>Nannocystales</taxon>
        <taxon>Nannocystaceae</taxon>
        <taxon>Enhygromyxa</taxon>
    </lineage>
</organism>
<feature type="transmembrane region" description="Helical" evidence="1">
    <location>
        <begin position="68"/>
        <end position="93"/>
    </location>
</feature>
<dbReference type="PANTHER" id="PTHR31302:SF21">
    <property type="entry name" value="CALCINEURIN-LIKE PHOSPHOESTERASE DOMAIN-CONTAINING PROTEIN"/>
    <property type="match status" value="1"/>
</dbReference>
<name>A0A0C1ZM74_9BACT</name>
<keyword evidence="1" id="KW-0812">Transmembrane</keyword>
<proteinExistence type="predicted"/>
<sequence length="383" mass="41342">MYALVVGVGVRTNLTFGIFSLVLLGLPTWAVLGLAPHVGAAWPLLVVGHVAAALHLLALLLRPRLRPVWFRAIVSIPGLGFAAASLLALPWLIVSSFGVQPAGLVVPFALAAFGTAQTLYTRETTVDFVVDREVEVDRLVRYPAATAKPGASARPLTIVQITDPHLGPYMSVARLRRICERTVTRDPDLVLITGDIMTMESQDEEAIVAALAPLAGLAGRVFACHGNHDLEARRVLERAYARVGARLLIDEAVTLQTPAGEVQLLGLDFVWRDRKAHIEGVTAAFPRVPVVPRIVLLHDPGAFRHLPSGHADLVLSGHTHGGQLGLLSLGLPHTFVSVVAKMPDHGPWALGRNRMYVHRAQGVYGFPIRLGVPGEQSLMRVHF</sequence>
<feature type="transmembrane region" description="Helical" evidence="1">
    <location>
        <begin position="12"/>
        <end position="35"/>
    </location>
</feature>
<dbReference type="InterPro" id="IPR004843">
    <property type="entry name" value="Calcineurin-like_PHP"/>
</dbReference>
<evidence type="ECO:0000256" key="1">
    <source>
        <dbReference type="SAM" id="Phobius"/>
    </source>
</evidence>
<feature type="domain" description="Calcineurin-like phosphoesterase" evidence="2">
    <location>
        <begin position="157"/>
        <end position="321"/>
    </location>
</feature>
<keyword evidence="1" id="KW-0472">Membrane</keyword>
<accession>A0A0C1ZM74</accession>
<dbReference type="InterPro" id="IPR029052">
    <property type="entry name" value="Metallo-depent_PP-like"/>
</dbReference>
<dbReference type="EMBL" id="JMCC02000156">
    <property type="protein sequence ID" value="KIG12028.1"/>
    <property type="molecule type" value="Genomic_DNA"/>
</dbReference>
<dbReference type="Pfam" id="PF00149">
    <property type="entry name" value="Metallophos"/>
    <property type="match status" value="1"/>
</dbReference>
<protein>
    <submittedName>
        <fullName evidence="3">Putative phosphoesterase</fullName>
    </submittedName>
</protein>
<keyword evidence="1" id="KW-1133">Transmembrane helix</keyword>
<dbReference type="Proteomes" id="UP000031599">
    <property type="component" value="Unassembled WGS sequence"/>
</dbReference>
<dbReference type="SUPFAM" id="SSF56300">
    <property type="entry name" value="Metallo-dependent phosphatases"/>
    <property type="match status" value="1"/>
</dbReference>
<gene>
    <name evidence="3" type="ORF">DB30_02113</name>
</gene>
<evidence type="ECO:0000313" key="4">
    <source>
        <dbReference type="Proteomes" id="UP000031599"/>
    </source>
</evidence>
<dbReference type="AlphaFoldDB" id="A0A0C1ZM74"/>
<dbReference type="PANTHER" id="PTHR31302">
    <property type="entry name" value="TRANSMEMBRANE PROTEIN WITH METALLOPHOSPHOESTERASE DOMAIN-RELATED"/>
    <property type="match status" value="1"/>
</dbReference>
<dbReference type="GO" id="GO:0016787">
    <property type="term" value="F:hydrolase activity"/>
    <property type="evidence" value="ECO:0007669"/>
    <property type="project" value="InterPro"/>
</dbReference>